<feature type="compositionally biased region" description="Basic and acidic residues" evidence="1">
    <location>
        <begin position="51"/>
        <end position="63"/>
    </location>
</feature>
<proteinExistence type="predicted"/>
<organism evidence="2 3">
    <name type="scientific">Pseudomonas turukhanskensis</name>
    <dbReference type="NCBI Taxonomy" id="1806536"/>
    <lineage>
        <taxon>Bacteria</taxon>
        <taxon>Pseudomonadati</taxon>
        <taxon>Pseudomonadota</taxon>
        <taxon>Gammaproteobacteria</taxon>
        <taxon>Pseudomonadales</taxon>
        <taxon>Pseudomonadaceae</taxon>
        <taxon>Pseudomonas</taxon>
    </lineage>
</organism>
<comment type="caution">
    <text evidence="2">The sequence shown here is derived from an EMBL/GenBank/DDBJ whole genome shotgun (WGS) entry which is preliminary data.</text>
</comment>
<evidence type="ECO:0000313" key="3">
    <source>
        <dbReference type="Proteomes" id="UP001143328"/>
    </source>
</evidence>
<evidence type="ECO:0000313" key="2">
    <source>
        <dbReference type="EMBL" id="GLK89098.1"/>
    </source>
</evidence>
<reference evidence="2" key="2">
    <citation type="submission" date="2023-01" db="EMBL/GenBank/DDBJ databases">
        <authorList>
            <person name="Sun Q."/>
            <person name="Evtushenko L."/>
        </authorList>
    </citation>
    <scope>NUCLEOTIDE SEQUENCE</scope>
    <source>
        <strain evidence="2">VKM B-2935</strain>
    </source>
</reference>
<evidence type="ECO:0000256" key="1">
    <source>
        <dbReference type="SAM" id="MobiDB-lite"/>
    </source>
</evidence>
<dbReference type="AlphaFoldDB" id="A0A9W6NFK5"/>
<keyword evidence="3" id="KW-1185">Reference proteome</keyword>
<feature type="region of interest" description="Disordered" evidence="1">
    <location>
        <begin position="43"/>
        <end position="63"/>
    </location>
</feature>
<dbReference type="EMBL" id="BSFN01000005">
    <property type="protein sequence ID" value="GLK89098.1"/>
    <property type="molecule type" value="Genomic_DNA"/>
</dbReference>
<dbReference type="Proteomes" id="UP001143328">
    <property type="component" value="Unassembled WGS sequence"/>
</dbReference>
<name>A0A9W6NFK5_9PSED</name>
<reference evidence="2" key="1">
    <citation type="journal article" date="2014" name="Int. J. Syst. Evol. Microbiol.">
        <title>Complete genome sequence of Corynebacterium casei LMG S-19264T (=DSM 44701T), isolated from a smear-ripened cheese.</title>
        <authorList>
            <consortium name="US DOE Joint Genome Institute (JGI-PGF)"/>
            <person name="Walter F."/>
            <person name="Albersmeier A."/>
            <person name="Kalinowski J."/>
            <person name="Ruckert C."/>
        </authorList>
    </citation>
    <scope>NUCLEOTIDE SEQUENCE</scope>
    <source>
        <strain evidence="2">VKM B-2935</strain>
    </source>
</reference>
<protein>
    <submittedName>
        <fullName evidence="2">Uncharacterized protein</fullName>
    </submittedName>
</protein>
<sequence length="63" mass="7211">MSGWGMGFGRWWWIVTNSTVNPLSLWERARVRGSWLLIGVAPGPHPRPLSRPRERGEEPMSLV</sequence>
<gene>
    <name evidence="2" type="ORF">GCM10017655_21600</name>
</gene>
<accession>A0A9W6NFK5</accession>